<feature type="signal peptide" evidence="2">
    <location>
        <begin position="1"/>
        <end position="19"/>
    </location>
</feature>
<evidence type="ECO:0000313" key="3">
    <source>
        <dbReference type="EMBL" id="PRY26010.1"/>
    </source>
</evidence>
<evidence type="ECO:0000313" key="4">
    <source>
        <dbReference type="Proteomes" id="UP000239480"/>
    </source>
</evidence>
<dbReference type="RefSeq" id="WP_106202823.1">
    <property type="nucleotide sequence ID" value="NZ_PVTD01000001.1"/>
</dbReference>
<dbReference type="OrthoDB" id="7858351at2"/>
<dbReference type="Gene3D" id="2.60.120.260">
    <property type="entry name" value="Galactose-binding domain-like"/>
    <property type="match status" value="1"/>
</dbReference>
<dbReference type="Proteomes" id="UP000239480">
    <property type="component" value="Unassembled WGS sequence"/>
</dbReference>
<keyword evidence="4" id="KW-1185">Reference proteome</keyword>
<protein>
    <submittedName>
        <fullName evidence="3">Putative secreted protein</fullName>
    </submittedName>
</protein>
<feature type="chain" id="PRO_5015420050" evidence="2">
    <location>
        <begin position="20"/>
        <end position="199"/>
    </location>
</feature>
<keyword evidence="1" id="KW-1133">Transmembrane helix</keyword>
<dbReference type="EMBL" id="PVTD01000001">
    <property type="protein sequence ID" value="PRY26010.1"/>
    <property type="molecule type" value="Genomic_DNA"/>
</dbReference>
<proteinExistence type="predicted"/>
<keyword evidence="1" id="KW-0472">Membrane</keyword>
<evidence type="ECO:0000256" key="2">
    <source>
        <dbReference type="SAM" id="SignalP"/>
    </source>
</evidence>
<evidence type="ECO:0000256" key="1">
    <source>
        <dbReference type="SAM" id="Phobius"/>
    </source>
</evidence>
<keyword evidence="1" id="KW-0812">Transmembrane</keyword>
<name>A0A2T0RXY3_9RHOB</name>
<dbReference type="AlphaFoldDB" id="A0A2T0RXY3"/>
<reference evidence="3 4" key="1">
    <citation type="submission" date="2018-03" db="EMBL/GenBank/DDBJ databases">
        <title>Genomic Encyclopedia of Archaeal and Bacterial Type Strains, Phase II (KMG-II): from individual species to whole genera.</title>
        <authorList>
            <person name="Goeker M."/>
        </authorList>
    </citation>
    <scope>NUCLEOTIDE SEQUENCE [LARGE SCALE GENOMIC DNA]</scope>
    <source>
        <strain evidence="3 4">DSM 29328</strain>
    </source>
</reference>
<feature type="transmembrane region" description="Helical" evidence="1">
    <location>
        <begin position="173"/>
        <end position="192"/>
    </location>
</feature>
<organism evidence="3 4">
    <name type="scientific">Aliiruegeria haliotis</name>
    <dbReference type="NCBI Taxonomy" id="1280846"/>
    <lineage>
        <taxon>Bacteria</taxon>
        <taxon>Pseudomonadati</taxon>
        <taxon>Pseudomonadota</taxon>
        <taxon>Alphaproteobacteria</taxon>
        <taxon>Rhodobacterales</taxon>
        <taxon>Roseobacteraceae</taxon>
        <taxon>Aliiruegeria</taxon>
    </lineage>
</organism>
<gene>
    <name evidence="3" type="ORF">CLV78_101103</name>
</gene>
<comment type="caution">
    <text evidence="3">The sequence shown here is derived from an EMBL/GenBank/DDBJ whole genome shotgun (WGS) entry which is preliminary data.</text>
</comment>
<sequence length="199" mass="20381">MKKLFWIALAIGMPFAANAATVAQGVTLAGDAGGIDAAGSDVSIAVGHPAYTMAAMSLPTEWVWIGNAETVNSASFEFTFDLAGYAASSAILSGEWAVDNLGEIFLNGNLVDGMMTESLRNFQELHSYGTSEASYFNAGVNTLTFNLYDAGGPAAFRATAIVTADVQSGPAPVPLPAGAVLMLGGLGLLGAARARRARG</sequence>
<accession>A0A2T0RXY3</accession>
<keyword evidence="2" id="KW-0732">Signal</keyword>